<keyword evidence="7" id="KW-1185">Reference proteome</keyword>
<protein>
    <submittedName>
        <fullName evidence="6">IclR family transcriptional regulator</fullName>
    </submittedName>
</protein>
<dbReference type="Proteomes" id="UP000469185">
    <property type="component" value="Unassembled WGS sequence"/>
</dbReference>
<accession>A0A6N9YSW1</accession>
<dbReference type="Gene3D" id="3.30.450.40">
    <property type="match status" value="1"/>
</dbReference>
<dbReference type="Pfam" id="PF01614">
    <property type="entry name" value="IclR_C"/>
    <property type="match status" value="1"/>
</dbReference>
<dbReference type="GO" id="GO:0045892">
    <property type="term" value="P:negative regulation of DNA-templated transcription"/>
    <property type="evidence" value="ECO:0007669"/>
    <property type="project" value="TreeGrafter"/>
</dbReference>
<dbReference type="Pfam" id="PF09339">
    <property type="entry name" value="HTH_IclR"/>
    <property type="match status" value="1"/>
</dbReference>
<dbReference type="Gene3D" id="1.10.10.10">
    <property type="entry name" value="Winged helix-like DNA-binding domain superfamily/Winged helix DNA-binding domain"/>
    <property type="match status" value="1"/>
</dbReference>
<dbReference type="InterPro" id="IPR036388">
    <property type="entry name" value="WH-like_DNA-bd_sf"/>
</dbReference>
<reference evidence="6 7" key="1">
    <citation type="submission" date="2020-02" db="EMBL/GenBank/DDBJ databases">
        <authorList>
            <person name="Li X.-J."/>
            <person name="Feng X.-M."/>
        </authorList>
    </citation>
    <scope>NUCLEOTIDE SEQUENCE [LARGE SCALE GENOMIC DNA]</scope>
    <source>
        <strain evidence="6 7">CGMCC 4.7225</strain>
    </source>
</reference>
<dbReference type="GO" id="GO:0003700">
    <property type="term" value="F:DNA-binding transcription factor activity"/>
    <property type="evidence" value="ECO:0007669"/>
    <property type="project" value="TreeGrafter"/>
</dbReference>
<dbReference type="InterPro" id="IPR050707">
    <property type="entry name" value="HTH_MetabolicPath_Reg"/>
</dbReference>
<dbReference type="PROSITE" id="PS51078">
    <property type="entry name" value="ICLR_ED"/>
    <property type="match status" value="1"/>
</dbReference>
<evidence type="ECO:0000313" key="6">
    <source>
        <dbReference type="EMBL" id="NED97918.1"/>
    </source>
</evidence>
<feature type="domain" description="HTH iclR-type" evidence="4">
    <location>
        <begin position="7"/>
        <end position="68"/>
    </location>
</feature>
<dbReference type="InterPro" id="IPR029016">
    <property type="entry name" value="GAF-like_dom_sf"/>
</dbReference>
<proteinExistence type="predicted"/>
<dbReference type="InterPro" id="IPR036390">
    <property type="entry name" value="WH_DNA-bd_sf"/>
</dbReference>
<keyword evidence="1" id="KW-0805">Transcription regulation</keyword>
<evidence type="ECO:0000313" key="7">
    <source>
        <dbReference type="Proteomes" id="UP000469185"/>
    </source>
</evidence>
<sequence length="260" mass="28933">MDKKYNIRVVERFIFLLNLLQETVTPMSLAKICTTLKMSKATTFRYLWTLERWDYVERNEKGHYRVGIGFVRMQSQELRVIQDRARAWLEKLRKETGESAELAVLNGDHVICVETATSTRSVRMASTLGSREPLHCTALGKAIASDLPADDVRAVLERTGMPQVTENSITDVDRYFEELSAVGHLGYAIDDREHDADGRCVAVPVLGTHLPVAISVSGPAGRMPLSKLEEIAPVLKNIAVRLTDPSDEGPPPYDEPGPST</sequence>
<dbReference type="EMBL" id="JAAGOB010000014">
    <property type="protein sequence ID" value="NED97918.1"/>
    <property type="molecule type" value="Genomic_DNA"/>
</dbReference>
<evidence type="ECO:0000259" key="4">
    <source>
        <dbReference type="PROSITE" id="PS51077"/>
    </source>
</evidence>
<dbReference type="SMART" id="SM00346">
    <property type="entry name" value="HTH_ICLR"/>
    <property type="match status" value="1"/>
</dbReference>
<evidence type="ECO:0000256" key="3">
    <source>
        <dbReference type="ARBA" id="ARBA00023163"/>
    </source>
</evidence>
<evidence type="ECO:0000256" key="2">
    <source>
        <dbReference type="ARBA" id="ARBA00023125"/>
    </source>
</evidence>
<evidence type="ECO:0000259" key="5">
    <source>
        <dbReference type="PROSITE" id="PS51078"/>
    </source>
</evidence>
<dbReference type="PROSITE" id="PS51077">
    <property type="entry name" value="HTH_ICLR"/>
    <property type="match status" value="1"/>
</dbReference>
<dbReference type="InterPro" id="IPR005471">
    <property type="entry name" value="Tscrpt_reg_IclR_N"/>
</dbReference>
<organism evidence="6 7">
    <name type="scientific">Phytoactinopolyspora alkaliphila</name>
    <dbReference type="NCBI Taxonomy" id="1783498"/>
    <lineage>
        <taxon>Bacteria</taxon>
        <taxon>Bacillati</taxon>
        <taxon>Actinomycetota</taxon>
        <taxon>Actinomycetes</taxon>
        <taxon>Jiangellales</taxon>
        <taxon>Jiangellaceae</taxon>
        <taxon>Phytoactinopolyspora</taxon>
    </lineage>
</organism>
<keyword evidence="3" id="KW-0804">Transcription</keyword>
<dbReference type="PANTHER" id="PTHR30136:SF24">
    <property type="entry name" value="HTH-TYPE TRANSCRIPTIONAL REPRESSOR ALLR"/>
    <property type="match status" value="1"/>
</dbReference>
<dbReference type="InterPro" id="IPR014757">
    <property type="entry name" value="Tscrpt_reg_IclR_C"/>
</dbReference>
<dbReference type="SUPFAM" id="SSF46785">
    <property type="entry name" value="Winged helix' DNA-binding domain"/>
    <property type="match status" value="1"/>
</dbReference>
<dbReference type="PANTHER" id="PTHR30136">
    <property type="entry name" value="HELIX-TURN-HELIX TRANSCRIPTIONAL REGULATOR, ICLR FAMILY"/>
    <property type="match status" value="1"/>
</dbReference>
<gene>
    <name evidence="6" type="ORF">G1H11_21705</name>
</gene>
<dbReference type="AlphaFoldDB" id="A0A6N9YSW1"/>
<comment type="caution">
    <text evidence="6">The sequence shown here is derived from an EMBL/GenBank/DDBJ whole genome shotgun (WGS) entry which is preliminary data.</text>
</comment>
<keyword evidence="2" id="KW-0238">DNA-binding</keyword>
<feature type="domain" description="IclR-ED" evidence="5">
    <location>
        <begin position="69"/>
        <end position="248"/>
    </location>
</feature>
<name>A0A6N9YSW1_9ACTN</name>
<dbReference type="SUPFAM" id="SSF55781">
    <property type="entry name" value="GAF domain-like"/>
    <property type="match status" value="1"/>
</dbReference>
<dbReference type="GO" id="GO:0003677">
    <property type="term" value="F:DNA binding"/>
    <property type="evidence" value="ECO:0007669"/>
    <property type="project" value="UniProtKB-KW"/>
</dbReference>
<evidence type="ECO:0000256" key="1">
    <source>
        <dbReference type="ARBA" id="ARBA00023015"/>
    </source>
</evidence>